<protein>
    <submittedName>
        <fullName evidence="2">Uncharacterized protein</fullName>
    </submittedName>
</protein>
<feature type="compositionally biased region" description="Low complexity" evidence="1">
    <location>
        <begin position="133"/>
        <end position="143"/>
    </location>
</feature>
<organism evidence="2 3">
    <name type="scientific">Ilyodon furcidens</name>
    <name type="common">goldbreast splitfin</name>
    <dbReference type="NCBI Taxonomy" id="33524"/>
    <lineage>
        <taxon>Eukaryota</taxon>
        <taxon>Metazoa</taxon>
        <taxon>Chordata</taxon>
        <taxon>Craniata</taxon>
        <taxon>Vertebrata</taxon>
        <taxon>Euteleostomi</taxon>
        <taxon>Actinopterygii</taxon>
        <taxon>Neopterygii</taxon>
        <taxon>Teleostei</taxon>
        <taxon>Neoteleostei</taxon>
        <taxon>Acanthomorphata</taxon>
        <taxon>Ovalentaria</taxon>
        <taxon>Atherinomorphae</taxon>
        <taxon>Cyprinodontiformes</taxon>
        <taxon>Goodeidae</taxon>
        <taxon>Ilyodon</taxon>
    </lineage>
</organism>
<evidence type="ECO:0000313" key="3">
    <source>
        <dbReference type="Proteomes" id="UP001482620"/>
    </source>
</evidence>
<feature type="compositionally biased region" description="Basic and acidic residues" evidence="1">
    <location>
        <begin position="66"/>
        <end position="90"/>
    </location>
</feature>
<comment type="caution">
    <text evidence="2">The sequence shown here is derived from an EMBL/GenBank/DDBJ whole genome shotgun (WGS) entry which is preliminary data.</text>
</comment>
<evidence type="ECO:0000313" key="2">
    <source>
        <dbReference type="EMBL" id="MEQ2226510.1"/>
    </source>
</evidence>
<gene>
    <name evidence="2" type="ORF">ILYODFUR_028175</name>
</gene>
<reference evidence="2 3" key="1">
    <citation type="submission" date="2021-06" db="EMBL/GenBank/DDBJ databases">
        <authorList>
            <person name="Palmer J.M."/>
        </authorList>
    </citation>
    <scope>NUCLEOTIDE SEQUENCE [LARGE SCALE GENOMIC DNA]</scope>
    <source>
        <strain evidence="3">if_2019</strain>
        <tissue evidence="2">Muscle</tissue>
    </source>
</reference>
<feature type="region of interest" description="Disordered" evidence="1">
    <location>
        <begin position="49"/>
        <end position="145"/>
    </location>
</feature>
<sequence length="174" mass="19266">MSEMMKVEAEDPGGLSVVSPIPTASTSELEQTLDSKNLIQQIVVIKEEVPLDWSPILDQQEPDPPVIKEEENKVVTRDEEQQIENKEKPQLSELHQIQNDDKRETEAPTSSSAKQMETEHNGDDCGGAEPETSSDPSGSSQQSKMLVPKKALLMLLNASSCLVTHRQMGQLLKF</sequence>
<feature type="region of interest" description="Disordered" evidence="1">
    <location>
        <begin position="1"/>
        <end position="30"/>
    </location>
</feature>
<keyword evidence="3" id="KW-1185">Reference proteome</keyword>
<accession>A0ABV0T0W6</accession>
<dbReference type="EMBL" id="JAHRIQ010015394">
    <property type="protein sequence ID" value="MEQ2226510.1"/>
    <property type="molecule type" value="Genomic_DNA"/>
</dbReference>
<dbReference type="Proteomes" id="UP001482620">
    <property type="component" value="Unassembled WGS sequence"/>
</dbReference>
<proteinExistence type="predicted"/>
<name>A0ABV0T0W6_9TELE</name>
<evidence type="ECO:0000256" key="1">
    <source>
        <dbReference type="SAM" id="MobiDB-lite"/>
    </source>
</evidence>